<organism evidence="3 4">
    <name type="scientific">Aspergillus calidoustus</name>
    <dbReference type="NCBI Taxonomy" id="454130"/>
    <lineage>
        <taxon>Eukaryota</taxon>
        <taxon>Fungi</taxon>
        <taxon>Dikarya</taxon>
        <taxon>Ascomycota</taxon>
        <taxon>Pezizomycotina</taxon>
        <taxon>Eurotiomycetes</taxon>
        <taxon>Eurotiomycetidae</taxon>
        <taxon>Eurotiales</taxon>
        <taxon>Aspergillaceae</taxon>
        <taxon>Aspergillus</taxon>
        <taxon>Aspergillus subgen. Nidulantes</taxon>
    </lineage>
</organism>
<feature type="compositionally biased region" description="Polar residues" evidence="1">
    <location>
        <begin position="527"/>
        <end position="538"/>
    </location>
</feature>
<dbReference type="SMART" id="SM00355">
    <property type="entry name" value="ZnF_C2H2"/>
    <property type="match status" value="4"/>
</dbReference>
<keyword evidence="4" id="KW-1185">Reference proteome</keyword>
<name>A0A0U5CR79_ASPCI</name>
<dbReference type="OrthoDB" id="5365701at2759"/>
<feature type="domain" description="C2H2-type" evidence="2">
    <location>
        <begin position="416"/>
        <end position="438"/>
    </location>
</feature>
<accession>A0A0U5CR79</accession>
<evidence type="ECO:0000256" key="1">
    <source>
        <dbReference type="SAM" id="MobiDB-lite"/>
    </source>
</evidence>
<evidence type="ECO:0000313" key="4">
    <source>
        <dbReference type="Proteomes" id="UP000054771"/>
    </source>
</evidence>
<feature type="domain" description="C2H2-type" evidence="2">
    <location>
        <begin position="329"/>
        <end position="357"/>
    </location>
</feature>
<protein>
    <recommendedName>
        <fullName evidence="2">C2H2-type domain-containing protein</fullName>
    </recommendedName>
</protein>
<feature type="region of interest" description="Disordered" evidence="1">
    <location>
        <begin position="496"/>
        <end position="538"/>
    </location>
</feature>
<gene>
    <name evidence="3" type="ORF">ASPCAL09048</name>
</gene>
<dbReference type="PANTHER" id="PTHR35391:SF7">
    <property type="entry name" value="C2H2-TYPE DOMAIN-CONTAINING PROTEIN"/>
    <property type="match status" value="1"/>
</dbReference>
<dbReference type="EMBL" id="CDMC01000007">
    <property type="protein sequence ID" value="CEN62413.1"/>
    <property type="molecule type" value="Genomic_DNA"/>
</dbReference>
<dbReference type="AlphaFoldDB" id="A0A0U5CR79"/>
<reference evidence="4" key="1">
    <citation type="journal article" date="2016" name="Genome Announc.">
        <title>Draft genome sequences of fungus Aspergillus calidoustus.</title>
        <authorList>
            <person name="Horn F."/>
            <person name="Linde J."/>
            <person name="Mattern D.J."/>
            <person name="Walther G."/>
            <person name="Guthke R."/>
            <person name="Scherlach K."/>
            <person name="Martin K."/>
            <person name="Brakhage A.A."/>
            <person name="Petzke L."/>
            <person name="Valiante V."/>
        </authorList>
    </citation>
    <scope>NUCLEOTIDE SEQUENCE [LARGE SCALE GENOMIC DNA]</scope>
    <source>
        <strain evidence="4">SF006504</strain>
    </source>
</reference>
<sequence>MPEFATIFDAATECRYIFRTAITTPRLMHQEWAENRLADFNLWASSAGASATGKASLDYRLRENLDAHTILINLLSMLRILVQKCISQAGEVGYTAAGLSSKETTSRKDDEDNINQLTRLTVAIRKAGTRARLQKADSSFNPDDSQLVTLRQHLEFLLLVRPDEHGGSDSSGKQLGLARVNPIQQRLIDANLRRRNRFLYAQKHARRLGPNFRPLQPTPIAMAPLVKQVPRSEASTSAYSAGVGEPILGSTTTATMVDEPIVIPPKQQAAISTTTAISVTTTRISYPKPPVVHDDQALFTCPCCCQSLPVAMGRGNHWKKHLTRDISPYTCILEECPQPELLYVTKESWSSHMDKAHGSTEQWVCQVCSQKNISASFIEPVGFTAHLQQEHSRGIKPQQIPMLLSAWQRKVPVQIPACPLCSFDSEDQNILLDHIAEHIHSLSLRSLPWPTRDGSGKTDEDEGASYFGQHPYFDVDSAQPELSSSLSDMSLLDAKLEINSGSDAEEPTSNRDRQQQQLTEDALELVPNNTSKQANTSD</sequence>
<dbReference type="Proteomes" id="UP000054771">
    <property type="component" value="Unassembled WGS sequence"/>
</dbReference>
<dbReference type="STRING" id="454130.A0A0U5CR79"/>
<evidence type="ECO:0000313" key="3">
    <source>
        <dbReference type="EMBL" id="CEN62413.1"/>
    </source>
</evidence>
<proteinExistence type="predicted"/>
<feature type="region of interest" description="Disordered" evidence="1">
    <location>
        <begin position="446"/>
        <end position="469"/>
    </location>
</feature>
<evidence type="ECO:0000259" key="2">
    <source>
        <dbReference type="SMART" id="SM00355"/>
    </source>
</evidence>
<feature type="domain" description="C2H2-type" evidence="2">
    <location>
        <begin position="299"/>
        <end position="321"/>
    </location>
</feature>
<dbReference type="InterPro" id="IPR013087">
    <property type="entry name" value="Znf_C2H2_type"/>
</dbReference>
<feature type="domain" description="C2H2-type" evidence="2">
    <location>
        <begin position="363"/>
        <end position="391"/>
    </location>
</feature>
<dbReference type="PANTHER" id="PTHR35391">
    <property type="entry name" value="C2H2-TYPE DOMAIN-CONTAINING PROTEIN-RELATED"/>
    <property type="match status" value="1"/>
</dbReference>
<dbReference type="OMA" id="DISPYTC"/>